<protein>
    <recommendedName>
        <fullName evidence="1">DUF8039 domain-containing protein</fullName>
    </recommendedName>
</protein>
<dbReference type="EMBL" id="NBSK02000005">
    <property type="protein sequence ID" value="KAJ0203353.1"/>
    <property type="molecule type" value="Genomic_DNA"/>
</dbReference>
<organism evidence="2 3">
    <name type="scientific">Lactuca sativa</name>
    <name type="common">Garden lettuce</name>
    <dbReference type="NCBI Taxonomy" id="4236"/>
    <lineage>
        <taxon>Eukaryota</taxon>
        <taxon>Viridiplantae</taxon>
        <taxon>Streptophyta</taxon>
        <taxon>Embryophyta</taxon>
        <taxon>Tracheophyta</taxon>
        <taxon>Spermatophyta</taxon>
        <taxon>Magnoliopsida</taxon>
        <taxon>eudicotyledons</taxon>
        <taxon>Gunneridae</taxon>
        <taxon>Pentapetalae</taxon>
        <taxon>asterids</taxon>
        <taxon>campanulids</taxon>
        <taxon>Asterales</taxon>
        <taxon>Asteraceae</taxon>
        <taxon>Cichorioideae</taxon>
        <taxon>Cichorieae</taxon>
        <taxon>Lactucinae</taxon>
        <taxon>Lactuca</taxon>
    </lineage>
</organism>
<keyword evidence="3" id="KW-1185">Reference proteome</keyword>
<evidence type="ECO:0000313" key="2">
    <source>
        <dbReference type="EMBL" id="KAJ0203353.1"/>
    </source>
</evidence>
<evidence type="ECO:0000313" key="3">
    <source>
        <dbReference type="Proteomes" id="UP000235145"/>
    </source>
</evidence>
<dbReference type="PANTHER" id="PTHR33018:SF35">
    <property type="entry name" value="ULP1 PROTEASE FAMILY CATALYTIC DOMAIN, PAPAIN-LIKE CYSTEINE PEPTIDASE SUPERFAMILY"/>
    <property type="match status" value="1"/>
</dbReference>
<dbReference type="AlphaFoldDB" id="A0A9R1VC13"/>
<sequence>MIADGSYYQNEEDPLVRLLGPEHGGRSRTVSNIIGPTKVSGGLFKNVKKSRKSMPRVDTNQTFRESNGVSDGRLVEYPPIEVMTACDLLLKVADIELKVASGMTWPTSETVIHSKPVNEGCVKVQVDEIVEIYENLPVHAVTQTDEVEFVKHLLHSIVQWPRYALKENQFPYHHQMDANEPFQGGLVDMVSLKKTCFMFVFRCLMFVYNHM</sequence>
<evidence type="ECO:0000259" key="1">
    <source>
        <dbReference type="Pfam" id="PF26133"/>
    </source>
</evidence>
<feature type="domain" description="DUF8039" evidence="1">
    <location>
        <begin position="79"/>
        <end position="164"/>
    </location>
</feature>
<name>A0A9R1VC13_LACSA</name>
<proteinExistence type="predicted"/>
<reference evidence="2 3" key="1">
    <citation type="journal article" date="2017" name="Nat. Commun.">
        <title>Genome assembly with in vitro proximity ligation data and whole-genome triplication in lettuce.</title>
        <authorList>
            <person name="Reyes-Chin-Wo S."/>
            <person name="Wang Z."/>
            <person name="Yang X."/>
            <person name="Kozik A."/>
            <person name="Arikit S."/>
            <person name="Song C."/>
            <person name="Xia L."/>
            <person name="Froenicke L."/>
            <person name="Lavelle D.O."/>
            <person name="Truco M.J."/>
            <person name="Xia R."/>
            <person name="Zhu S."/>
            <person name="Xu C."/>
            <person name="Xu H."/>
            <person name="Xu X."/>
            <person name="Cox K."/>
            <person name="Korf I."/>
            <person name="Meyers B.C."/>
            <person name="Michelmore R.W."/>
        </authorList>
    </citation>
    <scope>NUCLEOTIDE SEQUENCE [LARGE SCALE GENOMIC DNA]</scope>
    <source>
        <strain evidence="3">cv. Salinas</strain>
        <tissue evidence="2">Seedlings</tissue>
    </source>
</reference>
<dbReference type="PANTHER" id="PTHR33018">
    <property type="entry name" value="OS10G0338966 PROTEIN-RELATED"/>
    <property type="match status" value="1"/>
</dbReference>
<dbReference type="Proteomes" id="UP000235145">
    <property type="component" value="Unassembled WGS sequence"/>
</dbReference>
<accession>A0A9R1VC13</accession>
<gene>
    <name evidence="2" type="ORF">LSAT_V11C500252790</name>
</gene>
<dbReference type="Pfam" id="PF26133">
    <property type="entry name" value="DUF8039"/>
    <property type="match status" value="1"/>
</dbReference>
<comment type="caution">
    <text evidence="2">The sequence shown here is derived from an EMBL/GenBank/DDBJ whole genome shotgun (WGS) entry which is preliminary data.</text>
</comment>
<dbReference type="InterPro" id="IPR058352">
    <property type="entry name" value="DUF8039"/>
</dbReference>